<keyword evidence="2" id="KW-1133">Transmembrane helix</keyword>
<evidence type="ECO:0000313" key="4">
    <source>
        <dbReference type="Proteomes" id="UP000317940"/>
    </source>
</evidence>
<dbReference type="Proteomes" id="UP000317940">
    <property type="component" value="Unassembled WGS sequence"/>
</dbReference>
<feature type="compositionally biased region" description="Gly residues" evidence="1">
    <location>
        <begin position="437"/>
        <end position="446"/>
    </location>
</feature>
<dbReference type="EMBL" id="VIWT01000001">
    <property type="protein sequence ID" value="TWF99036.1"/>
    <property type="molecule type" value="Genomic_DNA"/>
</dbReference>
<gene>
    <name evidence="3" type="ORF">FHX73_112872</name>
</gene>
<dbReference type="OrthoDB" id="3422149at2"/>
<accession>A0A561UI52</accession>
<protein>
    <submittedName>
        <fullName evidence="3">Uncharacterized protein</fullName>
    </submittedName>
</protein>
<evidence type="ECO:0000256" key="1">
    <source>
        <dbReference type="SAM" id="MobiDB-lite"/>
    </source>
</evidence>
<feature type="region of interest" description="Disordered" evidence="1">
    <location>
        <begin position="382"/>
        <end position="446"/>
    </location>
</feature>
<keyword evidence="4" id="KW-1185">Reference proteome</keyword>
<keyword evidence="2" id="KW-0812">Transmembrane</keyword>
<keyword evidence="2" id="KW-0472">Membrane</keyword>
<feature type="transmembrane region" description="Helical" evidence="2">
    <location>
        <begin position="34"/>
        <end position="51"/>
    </location>
</feature>
<reference evidence="3 4" key="1">
    <citation type="submission" date="2019-06" db="EMBL/GenBank/DDBJ databases">
        <title>Sequencing the genomes of 1000 actinobacteria strains.</title>
        <authorList>
            <person name="Klenk H.-P."/>
        </authorList>
    </citation>
    <scope>NUCLEOTIDE SEQUENCE [LARGE SCALE GENOMIC DNA]</scope>
    <source>
        <strain evidence="3 4">DSM 44826</strain>
    </source>
</reference>
<name>A0A561UI52_9ACTN</name>
<feature type="compositionally biased region" description="Low complexity" evidence="1">
    <location>
        <begin position="78"/>
        <end position="87"/>
    </location>
</feature>
<sequence length="446" mass="47704">MNFRNHKALLALLMVLIGLLPVLVGRLVGGNIWLWTGFGAALAAAVPVLLARMAGAAPLADPFDGGLYGGGSPGEEFAAAPPSQESYSPPPEQPFREVKLERVPLPSLNPEYDFLVSMTVWWRPVRNVGAAPHVNPRALAVDWMIARAKSITEGEQPRRCDLVQRRLEGALGSQALDGSARVEAGAGNISLTLASVDQEHLEHLAKIRRAVESWDAERRHEKNRRSYLGDDVLKSPGSAVVWWLSRQAERGDHLDVEKVVELIGPLAELAAAANNSPVPEAFRHLVRDVSEGADDPDLVDELREAVRQGLIEGFYEAAVNRPAPAGEPAAADPTGDPLRDSLDEFLEELGLQPDSDARRVAAHRLADLAEHVGKTDAAARIRGWDGGPEEEPPPAPVATGPSAPTGRVWQAGPSGPAEEVEVEWPLAAPQAPEDGPEGGGSWSTAD</sequence>
<proteinExistence type="predicted"/>
<evidence type="ECO:0000313" key="3">
    <source>
        <dbReference type="EMBL" id="TWF99036.1"/>
    </source>
</evidence>
<dbReference type="AlphaFoldDB" id="A0A561UI52"/>
<feature type="region of interest" description="Disordered" evidence="1">
    <location>
        <begin position="74"/>
        <end position="94"/>
    </location>
</feature>
<dbReference type="RefSeq" id="WP_145905368.1">
    <property type="nucleotide sequence ID" value="NZ_BAAAMZ010000011.1"/>
</dbReference>
<evidence type="ECO:0000256" key="2">
    <source>
        <dbReference type="SAM" id="Phobius"/>
    </source>
</evidence>
<comment type="caution">
    <text evidence="3">The sequence shown here is derived from an EMBL/GenBank/DDBJ whole genome shotgun (WGS) entry which is preliminary data.</text>
</comment>
<organism evidence="3 4">
    <name type="scientific">Kitasatospora viridis</name>
    <dbReference type="NCBI Taxonomy" id="281105"/>
    <lineage>
        <taxon>Bacteria</taxon>
        <taxon>Bacillati</taxon>
        <taxon>Actinomycetota</taxon>
        <taxon>Actinomycetes</taxon>
        <taxon>Kitasatosporales</taxon>
        <taxon>Streptomycetaceae</taxon>
        <taxon>Kitasatospora</taxon>
    </lineage>
</organism>